<dbReference type="EMBL" id="AKWD02000005">
    <property type="protein sequence ID" value="EMO55680.1"/>
    <property type="molecule type" value="Genomic_DNA"/>
</dbReference>
<evidence type="ECO:0000256" key="1">
    <source>
        <dbReference type="SAM" id="MobiDB-lite"/>
    </source>
</evidence>
<proteinExistence type="predicted"/>
<dbReference type="Proteomes" id="UP000012112">
    <property type="component" value="Unassembled WGS sequence"/>
</dbReference>
<name>M6VFP8_9LEPT</name>
<evidence type="ECO:0000313" key="3">
    <source>
        <dbReference type="Proteomes" id="UP000012112"/>
    </source>
</evidence>
<gene>
    <name evidence="2" type="ORF">LEP1GSC172_0486</name>
</gene>
<accession>M6VFP8</accession>
<dbReference type="AlphaFoldDB" id="M6VFP8"/>
<comment type="caution">
    <text evidence="2">The sequence shown here is derived from an EMBL/GenBank/DDBJ whole genome shotgun (WGS) entry which is preliminary data.</text>
</comment>
<protein>
    <submittedName>
        <fullName evidence="2">Uncharacterized protein</fullName>
    </submittedName>
</protein>
<evidence type="ECO:0000313" key="2">
    <source>
        <dbReference type="EMBL" id="EMO55680.1"/>
    </source>
</evidence>
<organism evidence="2 3">
    <name type="scientific">Leptospira noguchii</name>
    <dbReference type="NCBI Taxonomy" id="28182"/>
    <lineage>
        <taxon>Bacteria</taxon>
        <taxon>Pseudomonadati</taxon>
        <taxon>Spirochaetota</taxon>
        <taxon>Spirochaetia</taxon>
        <taxon>Leptospirales</taxon>
        <taxon>Leptospiraceae</taxon>
        <taxon>Leptospira</taxon>
    </lineage>
</organism>
<sequence length="40" mass="4776">MNILNFETNLKNKKPQSPDPETGRKLRFIRFELNYESYSG</sequence>
<reference evidence="2 3" key="1">
    <citation type="submission" date="2013-01" db="EMBL/GenBank/DDBJ databases">
        <authorList>
            <person name="Harkins D.M."/>
            <person name="Durkin A.S."/>
            <person name="Brinkac L.M."/>
            <person name="Haft D.H."/>
            <person name="Selengut J.D."/>
            <person name="Sanka R."/>
            <person name="DePew J."/>
            <person name="Purushe J."/>
            <person name="Matthias M.A."/>
            <person name="Vinetz J.M."/>
            <person name="Sutton G.G."/>
            <person name="Nierman W.C."/>
            <person name="Fouts D.E."/>
        </authorList>
    </citation>
    <scope>NUCLEOTIDE SEQUENCE [LARGE SCALE GENOMIC DNA]</scope>
    <source>
        <strain evidence="2 3">HAI1536</strain>
    </source>
</reference>
<feature type="region of interest" description="Disordered" evidence="1">
    <location>
        <begin position="1"/>
        <end position="23"/>
    </location>
</feature>